<dbReference type="GO" id="GO:0004623">
    <property type="term" value="F:phospholipase A2 activity"/>
    <property type="evidence" value="ECO:0007669"/>
    <property type="project" value="InterPro"/>
</dbReference>
<proteinExistence type="predicted"/>
<dbReference type="Pfam" id="PF09056">
    <property type="entry name" value="Phospholip_A2_3"/>
    <property type="match status" value="1"/>
</dbReference>
<dbReference type="InterPro" id="IPR006311">
    <property type="entry name" value="TAT_signal"/>
</dbReference>
<keyword evidence="3" id="KW-1185">Reference proteome</keyword>
<evidence type="ECO:0000256" key="1">
    <source>
        <dbReference type="SAM" id="SignalP"/>
    </source>
</evidence>
<dbReference type="GO" id="GO:0050482">
    <property type="term" value="P:arachidonate secretion"/>
    <property type="evidence" value="ECO:0007669"/>
    <property type="project" value="InterPro"/>
</dbReference>
<dbReference type="SUPFAM" id="SSF48619">
    <property type="entry name" value="Phospholipase A2, PLA2"/>
    <property type="match status" value="1"/>
</dbReference>
<sequence>MERSPARRGFFACAAATGALLLTAGTAHADLSQTQLRKVTDEYLYEFSLDTFTGTRAEQPYADQLDWSSDGCSMSPDKPLGYKFRTSCERHDFGYRNYKKQDRFGEADRKKVDDNFKADMYSVCGSDVVCKGTANIYYYAVREFGGTSGSTAEAVELAQVKPVLSGAGSLLEYHAVNATGEVVRLGANG</sequence>
<name>A0A1H2U1G3_9PSEU</name>
<dbReference type="Proteomes" id="UP000199529">
    <property type="component" value="Unassembled WGS sequence"/>
</dbReference>
<dbReference type="RefSeq" id="WP_093261639.1">
    <property type="nucleotide sequence ID" value="NZ_FNOK01000003.1"/>
</dbReference>
<feature type="signal peptide" evidence="1">
    <location>
        <begin position="1"/>
        <end position="29"/>
    </location>
</feature>
<feature type="chain" id="PRO_5011530015" evidence="1">
    <location>
        <begin position="30"/>
        <end position="189"/>
    </location>
</feature>
<evidence type="ECO:0000313" key="2">
    <source>
        <dbReference type="EMBL" id="SDW49818.1"/>
    </source>
</evidence>
<dbReference type="OrthoDB" id="290927at2"/>
<dbReference type="PROSITE" id="PS51318">
    <property type="entry name" value="TAT"/>
    <property type="match status" value="1"/>
</dbReference>
<organism evidence="2 3">
    <name type="scientific">Saccharopolyspora shandongensis</name>
    <dbReference type="NCBI Taxonomy" id="418495"/>
    <lineage>
        <taxon>Bacteria</taxon>
        <taxon>Bacillati</taxon>
        <taxon>Actinomycetota</taxon>
        <taxon>Actinomycetes</taxon>
        <taxon>Pseudonocardiales</taxon>
        <taxon>Pseudonocardiaceae</taxon>
        <taxon>Saccharopolyspora</taxon>
    </lineage>
</organism>
<dbReference type="InterPro" id="IPR015141">
    <property type="entry name" value="PLipase_A2_prok/fun"/>
</dbReference>
<dbReference type="GO" id="GO:0006644">
    <property type="term" value="P:phospholipid metabolic process"/>
    <property type="evidence" value="ECO:0007669"/>
    <property type="project" value="InterPro"/>
</dbReference>
<dbReference type="STRING" id="418495.SAMN05216215_1003293"/>
<protein>
    <submittedName>
        <fullName evidence="2">Phospholipase A2</fullName>
    </submittedName>
</protein>
<evidence type="ECO:0000313" key="3">
    <source>
        <dbReference type="Proteomes" id="UP000199529"/>
    </source>
</evidence>
<accession>A0A1H2U1G3</accession>
<dbReference type="Gene3D" id="1.20.90.10">
    <property type="entry name" value="Phospholipase A2 domain"/>
    <property type="match status" value="1"/>
</dbReference>
<dbReference type="InterPro" id="IPR036444">
    <property type="entry name" value="PLipase_A2_dom_sf"/>
</dbReference>
<dbReference type="EMBL" id="FNOK01000003">
    <property type="protein sequence ID" value="SDW49818.1"/>
    <property type="molecule type" value="Genomic_DNA"/>
</dbReference>
<keyword evidence="1" id="KW-0732">Signal</keyword>
<reference evidence="3" key="1">
    <citation type="submission" date="2016-10" db="EMBL/GenBank/DDBJ databases">
        <authorList>
            <person name="Varghese N."/>
            <person name="Submissions S."/>
        </authorList>
    </citation>
    <scope>NUCLEOTIDE SEQUENCE [LARGE SCALE GENOMIC DNA]</scope>
    <source>
        <strain evidence="3">CGMCC 4.3530</strain>
    </source>
</reference>
<dbReference type="AlphaFoldDB" id="A0A1H2U1G3"/>
<gene>
    <name evidence="2" type="ORF">SAMN05216215_1003293</name>
</gene>